<protein>
    <submittedName>
        <fullName evidence="1">Protoporphyrinogen oxidase HemJ</fullName>
    </submittedName>
</protein>
<dbReference type="EMBL" id="JAENHL010000003">
    <property type="protein sequence ID" value="MBK1864778.1"/>
    <property type="molecule type" value="Genomic_DNA"/>
</dbReference>
<dbReference type="Proteomes" id="UP000616151">
    <property type="component" value="Unassembled WGS sequence"/>
</dbReference>
<evidence type="ECO:0000313" key="2">
    <source>
        <dbReference type="Proteomes" id="UP000616151"/>
    </source>
</evidence>
<gene>
    <name evidence="1" type="primary">hemJ</name>
    <name evidence="1" type="ORF">JHL16_00305</name>
</gene>
<sequence>MAYLWLKAFHIIAIVAWMAGLFYLPRLMVYHRRTAVGGETSEIFKTMERRLLKAIMYPAMGLSWLLGLALIWVTDALAYPSLWLVVKLLAVAAMTGFHLWLGSFVKAFAEDERPRDERFFRLINEIPTVLLIVIVIMAVVKPL</sequence>
<keyword evidence="2" id="KW-1185">Reference proteome</keyword>
<reference evidence="1" key="1">
    <citation type="submission" date="2021-01" db="EMBL/GenBank/DDBJ databases">
        <authorList>
            <person name="Sun Q."/>
        </authorList>
    </citation>
    <scope>NUCLEOTIDE SEQUENCE</scope>
    <source>
        <strain evidence="1">YIM B02566</strain>
    </source>
</reference>
<name>A0ACC5QWN8_9HYPH</name>
<organism evidence="1 2">
    <name type="scientific">Taklimakanibacter albus</name>
    <dbReference type="NCBI Taxonomy" id="2800327"/>
    <lineage>
        <taxon>Bacteria</taxon>
        <taxon>Pseudomonadati</taxon>
        <taxon>Pseudomonadota</taxon>
        <taxon>Alphaproteobacteria</taxon>
        <taxon>Hyphomicrobiales</taxon>
        <taxon>Aestuariivirgaceae</taxon>
        <taxon>Taklimakanibacter</taxon>
    </lineage>
</organism>
<comment type="caution">
    <text evidence="1">The sequence shown here is derived from an EMBL/GenBank/DDBJ whole genome shotgun (WGS) entry which is preliminary data.</text>
</comment>
<proteinExistence type="predicted"/>
<accession>A0ACC5QWN8</accession>
<evidence type="ECO:0000313" key="1">
    <source>
        <dbReference type="EMBL" id="MBK1864778.1"/>
    </source>
</evidence>